<accession>A0A6M0SGH9</accession>
<feature type="transmembrane region" description="Helical" evidence="1">
    <location>
        <begin position="7"/>
        <end position="27"/>
    </location>
</feature>
<dbReference type="InterPro" id="IPR059217">
    <property type="entry name" value="LA3751_2-like"/>
</dbReference>
<keyword evidence="1" id="KW-0472">Membrane</keyword>
<feature type="transmembrane region" description="Helical" evidence="1">
    <location>
        <begin position="199"/>
        <end position="226"/>
    </location>
</feature>
<feature type="transmembrane region" description="Helical" evidence="1">
    <location>
        <begin position="330"/>
        <end position="351"/>
    </location>
</feature>
<proteinExistence type="predicted"/>
<dbReference type="EMBL" id="QZCE01000002">
    <property type="protein sequence ID" value="NEZ67627.1"/>
    <property type="molecule type" value="Genomic_DNA"/>
</dbReference>
<dbReference type="Proteomes" id="UP000473574">
    <property type="component" value="Unassembled WGS sequence"/>
</dbReference>
<dbReference type="RefSeq" id="WP_163670845.1">
    <property type="nucleotide sequence ID" value="NZ_QZCE01000002.1"/>
</dbReference>
<keyword evidence="1" id="KW-1133">Transmembrane helix</keyword>
<dbReference type="AlphaFoldDB" id="A0A6M0SGH9"/>
<feature type="transmembrane region" description="Helical" evidence="1">
    <location>
        <begin position="143"/>
        <end position="163"/>
    </location>
</feature>
<name>A0A6M0SGH9_9CYAN</name>
<evidence type="ECO:0000313" key="2">
    <source>
        <dbReference type="EMBL" id="NEZ67627.1"/>
    </source>
</evidence>
<evidence type="ECO:0008006" key="4">
    <source>
        <dbReference type="Google" id="ProtNLM"/>
    </source>
</evidence>
<feature type="transmembrane region" description="Helical" evidence="1">
    <location>
        <begin position="300"/>
        <end position="324"/>
    </location>
</feature>
<evidence type="ECO:0000313" key="3">
    <source>
        <dbReference type="Proteomes" id="UP000473574"/>
    </source>
</evidence>
<feature type="transmembrane region" description="Helical" evidence="1">
    <location>
        <begin position="246"/>
        <end position="269"/>
    </location>
</feature>
<feature type="transmembrane region" description="Helical" evidence="1">
    <location>
        <begin position="169"/>
        <end position="187"/>
    </location>
</feature>
<gene>
    <name evidence="2" type="ORF">D0962_33530</name>
</gene>
<dbReference type="NCBIfam" id="NF047440">
    <property type="entry name" value="LA3751_2_3_fam"/>
    <property type="match status" value="1"/>
</dbReference>
<comment type="caution">
    <text evidence="2">The sequence shown here is derived from an EMBL/GenBank/DDBJ whole genome shotgun (WGS) entry which is preliminary data.</text>
</comment>
<protein>
    <recommendedName>
        <fullName evidence="4">Dolichol-phosphate mannosyltransferase</fullName>
    </recommendedName>
</protein>
<reference evidence="2 3" key="1">
    <citation type="journal article" date="2020" name="Microb. Ecol.">
        <title>Ecogenomics of the Marine Benthic Filamentous Cyanobacterium Adonisia.</title>
        <authorList>
            <person name="Walter J.M."/>
            <person name="Coutinho F.H."/>
            <person name="Leomil L."/>
            <person name="Hargreaves P.I."/>
            <person name="Campeao M.E."/>
            <person name="Vieira V.V."/>
            <person name="Silva B.S."/>
            <person name="Fistarol G.O."/>
            <person name="Salomon P.S."/>
            <person name="Sawabe T."/>
            <person name="Mino S."/>
            <person name="Hosokawa M."/>
            <person name="Miyashita H."/>
            <person name="Maruyama F."/>
            <person name="van Verk M.C."/>
            <person name="Dutilh B.E."/>
            <person name="Thompson C.C."/>
            <person name="Thompson F.L."/>
        </authorList>
    </citation>
    <scope>NUCLEOTIDE SEQUENCE [LARGE SCALE GENOMIC DNA]</scope>
    <source>
        <strain evidence="2 3">CCMR0082</strain>
    </source>
</reference>
<feature type="transmembrane region" description="Helical" evidence="1">
    <location>
        <begin position="113"/>
        <end position="131"/>
    </location>
</feature>
<feature type="transmembrane region" description="Helical" evidence="1">
    <location>
        <begin position="363"/>
        <end position="384"/>
    </location>
</feature>
<organism evidence="2 3">
    <name type="scientific">Adonisia turfae CCMR0082</name>
    <dbReference type="NCBI Taxonomy" id="2304604"/>
    <lineage>
        <taxon>Bacteria</taxon>
        <taxon>Bacillati</taxon>
        <taxon>Cyanobacteriota</taxon>
        <taxon>Adonisia</taxon>
        <taxon>Adonisia turfae</taxon>
    </lineage>
</organism>
<keyword evidence="1" id="KW-0812">Transmembrane</keyword>
<evidence type="ECO:0000256" key="1">
    <source>
        <dbReference type="SAM" id="Phobius"/>
    </source>
</evidence>
<sequence length="549" mass="60292">MLKSRKWLSWILPGLILILGIGLSLGLQVHNRDGVFFSSDAGLKALLAQQFSTGTWQASLEIPQPTWVLTLWRQGLYPFAPPYAYEQQGNYFITFPFAFPAITAPFYALMGYYGFYVVPLVSLWIIWLRFWQLCRVWQIRSRFIALSLGLMILASPLTLYGAMYWEHTLAVALAFWGLSGLLLHALPQGANDRISINEALVNGACIGLSVWLRPEFLCMVIILAAMTVASHASRLPKRLWVIVPQGLTLGLVIAFTGAMALTVLGLLGVNSVIYGHPLGIYVWHAPLSLGQRFAQIGRNYGFMVVSLVRYFPAVLLALGLPWIMQGRTRAASMVLLVIGVTFAIAVPLIAPSGVDDPQWGPRLYLILVPLTGLIVAAGLDQLWPDSPKRWGAMAAVALMLTVGTHANLVNGGLNTYVDPQTNSISLPSNHGPVAPAIAALATYNEPWVAMAQQQIAQQLWPSARLKTFFRTETDEAIEQLASELVNQGESSFLYICYADVPCAATGKGTLTSVLFRGDNDHDTAMSISFKSLGTFGKYPFYRGLIQTKQ</sequence>
<feature type="transmembrane region" description="Helical" evidence="1">
    <location>
        <begin position="390"/>
        <end position="409"/>
    </location>
</feature>